<dbReference type="Gene3D" id="2.60.40.10">
    <property type="entry name" value="Immunoglobulins"/>
    <property type="match status" value="1"/>
</dbReference>
<sequence length="372" mass="41066">MMKQTLSLLFISLILILPFCGAADADPKIELIHPLEIEPNRVVVIDVKLHNTTSEMLWDLKALIDLSDAPIEIKKYIKIIDGEKEFAPGDGDHSINVQDQVSVRLSLEVSPNAEAGVYKIPLKIKGEIGNCRQGCKPYLLMKSIDFKVVKEFPSVKIELSSYPNEVYPGQSVNVPFKISNHGQGYANSIKLSSPSNNNYTSSFDISSVGMLRSNESRNISLNIAAKNGAPSGNYRADIIVEYFDAFGNKKATTQSVSFSIKDSALAKEAEKYYSLGNEYYTNKNYSNALIQYEKSKEAYKKLGLTEKVNEVDARIELVKIAIGSTKSSVSTTIYILFGVLLSAVTMELGVLIGILTRKPKLPKSSSITKKLF</sequence>
<reference evidence="4 5" key="1">
    <citation type="journal article" date="2016" name="ISME J.">
        <title>Chasing the elusive Euryarchaeota class WSA2: genomes reveal a uniquely fastidious methyl-reducing methanogen.</title>
        <authorList>
            <person name="Nobu M.K."/>
            <person name="Narihiro T."/>
            <person name="Kuroda K."/>
            <person name="Mei R."/>
            <person name="Liu W.T."/>
        </authorList>
    </citation>
    <scope>NUCLEOTIDE SEQUENCE [LARGE SCALE GENOMIC DNA]</scope>
    <source>
        <strain evidence="3">ADurb1013_Bin02101</strain>
        <strain evidence="4">ADurb1213_Bin02801</strain>
    </source>
</reference>
<gene>
    <name evidence="3" type="ORF">AN188_00740</name>
    <name evidence="4" type="ORF">APG09_00108</name>
</gene>
<accession>A0A150JMW8</accession>
<dbReference type="PANTHER" id="PTHR35902">
    <property type="entry name" value="S-LAYER DOMAIN-LIKE PROTEIN-RELATED"/>
    <property type="match status" value="1"/>
</dbReference>
<evidence type="ECO:0000313" key="3">
    <source>
        <dbReference type="EMBL" id="KYC54817.1"/>
    </source>
</evidence>
<dbReference type="InterPro" id="IPR013783">
    <property type="entry name" value="Ig-like_fold"/>
</dbReference>
<dbReference type="Proteomes" id="UP000092420">
    <property type="component" value="Unassembled WGS sequence"/>
</dbReference>
<evidence type="ECO:0000256" key="1">
    <source>
        <dbReference type="SAM" id="Phobius"/>
    </source>
</evidence>
<name>A0A150JMW8_9EURY</name>
<dbReference type="EMBL" id="LNJE01000001">
    <property type="protein sequence ID" value="KYC58633.1"/>
    <property type="molecule type" value="Genomic_DNA"/>
</dbReference>
<dbReference type="AlphaFoldDB" id="A0A150JMW8"/>
<dbReference type="Pfam" id="PF07705">
    <property type="entry name" value="CARDB"/>
    <property type="match status" value="1"/>
</dbReference>
<evidence type="ECO:0000313" key="5">
    <source>
        <dbReference type="Proteomes" id="UP000092420"/>
    </source>
</evidence>
<evidence type="ECO:0000259" key="2">
    <source>
        <dbReference type="Pfam" id="PF07705"/>
    </source>
</evidence>
<evidence type="ECO:0000313" key="4">
    <source>
        <dbReference type="EMBL" id="KYC58633.1"/>
    </source>
</evidence>
<organism evidence="4">
    <name type="scientific">Candidatus Methanofastidiosum methylothiophilum</name>
    <dbReference type="NCBI Taxonomy" id="1705564"/>
    <lineage>
        <taxon>Archaea</taxon>
        <taxon>Methanobacteriati</taxon>
        <taxon>Methanobacteriota</taxon>
        <taxon>Stenosarchaea group</taxon>
        <taxon>Candidatus Methanofastidiosia</taxon>
        <taxon>Candidatus Methanofastidiosales</taxon>
        <taxon>Candidatus Methanofastidiosaceae</taxon>
        <taxon>Candidatus Methanofastidiosum</taxon>
    </lineage>
</organism>
<dbReference type="EMBL" id="LNJB01000007">
    <property type="protein sequence ID" value="KYC54817.1"/>
    <property type="molecule type" value="Genomic_DNA"/>
</dbReference>
<keyword evidence="1" id="KW-0472">Membrane</keyword>
<dbReference type="InterPro" id="IPR011635">
    <property type="entry name" value="CARDB"/>
</dbReference>
<feature type="transmembrane region" description="Helical" evidence="1">
    <location>
        <begin position="333"/>
        <end position="355"/>
    </location>
</feature>
<proteinExistence type="predicted"/>
<keyword evidence="1" id="KW-1133">Transmembrane helix</keyword>
<protein>
    <recommendedName>
        <fullName evidence="2">CARDB domain-containing protein</fullName>
    </recommendedName>
</protein>
<accession>A0A150JC59</accession>
<accession>A0A150JI45</accession>
<feature type="domain" description="CARDB" evidence="2">
    <location>
        <begin position="156"/>
        <end position="239"/>
    </location>
</feature>
<keyword evidence="1" id="KW-0812">Transmembrane</keyword>
<dbReference type="PANTHER" id="PTHR35902:SF3">
    <property type="entry name" value="NPCBM-ASSOCIATED, NEW3 DOMAIN OF ALPHA-GALACTOSIDASE"/>
    <property type="match status" value="1"/>
</dbReference>
<comment type="caution">
    <text evidence="4">The sequence shown here is derived from an EMBL/GenBank/DDBJ whole genome shotgun (WGS) entry which is preliminary data.</text>
</comment>